<accession>F9UH33</accession>
<dbReference type="PROSITE" id="PS50943">
    <property type="entry name" value="HTH_CROC1"/>
    <property type="match status" value="1"/>
</dbReference>
<proteinExistence type="predicted"/>
<dbReference type="EMBL" id="AFWV01000017">
    <property type="protein sequence ID" value="EGV16437.1"/>
    <property type="molecule type" value="Genomic_DNA"/>
</dbReference>
<keyword evidence="4" id="KW-1185">Reference proteome</keyword>
<dbReference type="SMART" id="SM00530">
    <property type="entry name" value="HTH_XRE"/>
    <property type="match status" value="1"/>
</dbReference>
<reference evidence="3 4" key="1">
    <citation type="submission" date="2011-06" db="EMBL/GenBank/DDBJ databases">
        <title>The draft genome of Thiocapsa marina 5811.</title>
        <authorList>
            <consortium name="US DOE Joint Genome Institute (JGI-PGF)"/>
            <person name="Lucas S."/>
            <person name="Han J."/>
            <person name="Cheng J.-F."/>
            <person name="Goodwin L."/>
            <person name="Pitluck S."/>
            <person name="Peters L."/>
            <person name="Land M.L."/>
            <person name="Hauser L."/>
            <person name="Vogl K."/>
            <person name="Liu Z."/>
            <person name="Imhoff J."/>
            <person name="Thiel V."/>
            <person name="Frigaard N.-U."/>
            <person name="Bryant D."/>
            <person name="Woyke T.J."/>
        </authorList>
    </citation>
    <scope>NUCLEOTIDE SEQUENCE [LARGE SCALE GENOMIC DNA]</scope>
    <source>
        <strain evidence="3 4">5811</strain>
    </source>
</reference>
<dbReference type="Pfam" id="PF13560">
    <property type="entry name" value="HTH_31"/>
    <property type="match status" value="1"/>
</dbReference>
<gene>
    <name evidence="3" type="ORF">ThimaDRAFT_4206</name>
</gene>
<dbReference type="Gene3D" id="1.10.260.40">
    <property type="entry name" value="lambda repressor-like DNA-binding domains"/>
    <property type="match status" value="1"/>
</dbReference>
<dbReference type="OrthoDB" id="6877645at2"/>
<dbReference type="InterPro" id="IPR001387">
    <property type="entry name" value="Cro/C1-type_HTH"/>
</dbReference>
<evidence type="ECO:0000259" key="2">
    <source>
        <dbReference type="PROSITE" id="PS50943"/>
    </source>
</evidence>
<evidence type="ECO:0000256" key="1">
    <source>
        <dbReference type="SAM" id="MobiDB-lite"/>
    </source>
</evidence>
<name>F9UH33_9GAMM</name>
<dbReference type="RefSeq" id="WP_007195078.1">
    <property type="nucleotide sequence ID" value="NZ_AFWV01000017.1"/>
</dbReference>
<feature type="compositionally biased region" description="Basic and acidic residues" evidence="1">
    <location>
        <begin position="10"/>
        <end position="21"/>
    </location>
</feature>
<evidence type="ECO:0000313" key="4">
    <source>
        <dbReference type="Proteomes" id="UP000005459"/>
    </source>
</evidence>
<dbReference type="SUPFAM" id="SSF47413">
    <property type="entry name" value="lambda repressor-like DNA-binding domains"/>
    <property type="match status" value="1"/>
</dbReference>
<evidence type="ECO:0000313" key="3">
    <source>
        <dbReference type="EMBL" id="EGV16437.1"/>
    </source>
</evidence>
<dbReference type="GO" id="GO:0003677">
    <property type="term" value="F:DNA binding"/>
    <property type="evidence" value="ECO:0007669"/>
    <property type="project" value="InterPro"/>
</dbReference>
<dbReference type="CDD" id="cd00093">
    <property type="entry name" value="HTH_XRE"/>
    <property type="match status" value="1"/>
</dbReference>
<feature type="region of interest" description="Disordered" evidence="1">
    <location>
        <begin position="1"/>
        <end position="21"/>
    </location>
</feature>
<feature type="domain" description="HTH cro/C1-type" evidence="2">
    <location>
        <begin position="15"/>
        <end position="69"/>
    </location>
</feature>
<dbReference type="AlphaFoldDB" id="F9UH33"/>
<protein>
    <submittedName>
        <fullName evidence="3">Helix-turn-helix domain protein</fullName>
    </submittedName>
</protein>
<dbReference type="InterPro" id="IPR010982">
    <property type="entry name" value="Lambda_DNA-bd_dom_sf"/>
</dbReference>
<sequence>MHKVQSRDQVMGERLRTARDHARLTREDVSARLDGSISPSRLANYEQGIRRPALEDVEAIARVLNASPA</sequence>
<dbReference type="Proteomes" id="UP000005459">
    <property type="component" value="Unassembled WGS sequence"/>
</dbReference>
<organism evidence="3 4">
    <name type="scientific">Thiocapsa marina 5811</name>
    <dbReference type="NCBI Taxonomy" id="768671"/>
    <lineage>
        <taxon>Bacteria</taxon>
        <taxon>Pseudomonadati</taxon>
        <taxon>Pseudomonadota</taxon>
        <taxon>Gammaproteobacteria</taxon>
        <taxon>Chromatiales</taxon>
        <taxon>Chromatiaceae</taxon>
        <taxon>Thiocapsa</taxon>
    </lineage>
</organism>